<proteinExistence type="predicted"/>
<keyword evidence="1" id="KW-0732">Signal</keyword>
<evidence type="ECO:0000313" key="3">
    <source>
        <dbReference type="Proteomes" id="UP000008522"/>
    </source>
</evidence>
<dbReference type="PATRIC" id="fig|1045858.4.peg.1394"/>
<evidence type="ECO:0000256" key="1">
    <source>
        <dbReference type="SAM" id="SignalP"/>
    </source>
</evidence>
<name>G0EPV5_BRAIP</name>
<evidence type="ECO:0008006" key="4">
    <source>
        <dbReference type="Google" id="ProtNLM"/>
    </source>
</evidence>
<dbReference type="AlphaFoldDB" id="G0EPV5"/>
<dbReference type="PROSITE" id="PS51257">
    <property type="entry name" value="PROKAR_LIPOPROTEIN"/>
    <property type="match status" value="1"/>
</dbReference>
<protein>
    <recommendedName>
        <fullName evidence="4">Lipoprotein</fullName>
    </recommendedName>
</protein>
<dbReference type="EMBL" id="CP002874">
    <property type="protein sequence ID" value="AEM22015.1"/>
    <property type="molecule type" value="Genomic_DNA"/>
</dbReference>
<evidence type="ECO:0000313" key="2">
    <source>
        <dbReference type="EMBL" id="AEM22015.1"/>
    </source>
</evidence>
<sequence length="188" mass="21126">MLKKLMIIIFSLLFIISCNNNVSNPNDSSSNGNNNNNDGNEDVFDVNNYTNAYDSKFNETFNQIRDFEGLSFSYGAPTASINKTDNILIIPYVGMSHPTTMKYCFIEAIVDDTGTPKIIETSEVKTIIYGSHQREDGSYASDTGEAYIDFPNYKYNDYGNYKPTRYLMIISSENVSVSGGNYPSYAKF</sequence>
<feature type="chain" id="PRO_5003398693" description="Lipoprotein" evidence="1">
    <location>
        <begin position="21"/>
        <end position="188"/>
    </location>
</feature>
<dbReference type="HOGENOM" id="CLU_1438537_0_0_12"/>
<reference evidence="2 3" key="1">
    <citation type="journal article" date="2011" name="BMC Genomics">
        <title>Complete genome sequence of Brachyspira intermedia reveals unique genomic features in Brachyspira species and phage-mediated horizontal gene transfer.</title>
        <authorList>
            <person name="Hafstrom T."/>
            <person name="Jansson D.S."/>
            <person name="Segerman B."/>
        </authorList>
    </citation>
    <scope>NUCLEOTIDE SEQUENCE [LARGE SCALE GENOMIC DNA]</scope>
    <source>
        <strain evidence="3">ATCC 51140 / PWS/A</strain>
    </source>
</reference>
<gene>
    <name evidence="2" type="ordered locus">Bint_1396</name>
</gene>
<dbReference type="RefSeq" id="WP_014487844.1">
    <property type="nucleotide sequence ID" value="NC_017243.1"/>
</dbReference>
<accession>G0EPV5</accession>
<dbReference type="Proteomes" id="UP000008522">
    <property type="component" value="Chromosome"/>
</dbReference>
<feature type="signal peptide" evidence="1">
    <location>
        <begin position="1"/>
        <end position="20"/>
    </location>
</feature>
<organism evidence="2 3">
    <name type="scientific">Brachyspira intermedia (strain ATCC 51140 / PWS/A)</name>
    <name type="common">Serpulina intermedia</name>
    <dbReference type="NCBI Taxonomy" id="1045858"/>
    <lineage>
        <taxon>Bacteria</taxon>
        <taxon>Pseudomonadati</taxon>
        <taxon>Spirochaetota</taxon>
        <taxon>Spirochaetia</taxon>
        <taxon>Brachyspirales</taxon>
        <taxon>Brachyspiraceae</taxon>
        <taxon>Brachyspira</taxon>
    </lineage>
</organism>
<dbReference type="KEGG" id="bip:Bint_1396"/>
<dbReference type="GeneID" id="44969935"/>
<keyword evidence="3" id="KW-1185">Reference proteome</keyword>